<dbReference type="WBParaSite" id="ACRNAN_scaffold6088.g12055.t1">
    <property type="protein sequence ID" value="ACRNAN_scaffold6088.g12055.t1"/>
    <property type="gene ID" value="ACRNAN_scaffold6088.g12055"/>
</dbReference>
<name>A0A914E8K3_9BILA</name>
<proteinExistence type="predicted"/>
<reference evidence="3" key="1">
    <citation type="submission" date="2022-11" db="UniProtKB">
        <authorList>
            <consortium name="WormBaseParasite"/>
        </authorList>
    </citation>
    <scope>IDENTIFICATION</scope>
</reference>
<organism evidence="2 3">
    <name type="scientific">Acrobeloides nanus</name>
    <dbReference type="NCBI Taxonomy" id="290746"/>
    <lineage>
        <taxon>Eukaryota</taxon>
        <taxon>Metazoa</taxon>
        <taxon>Ecdysozoa</taxon>
        <taxon>Nematoda</taxon>
        <taxon>Chromadorea</taxon>
        <taxon>Rhabditida</taxon>
        <taxon>Tylenchina</taxon>
        <taxon>Cephalobomorpha</taxon>
        <taxon>Cephaloboidea</taxon>
        <taxon>Cephalobidae</taxon>
        <taxon>Acrobeloides</taxon>
    </lineage>
</organism>
<evidence type="ECO:0000256" key="1">
    <source>
        <dbReference type="SAM" id="Phobius"/>
    </source>
</evidence>
<protein>
    <submittedName>
        <fullName evidence="3">MARVEL domain-containing protein</fullName>
    </submittedName>
</protein>
<sequence>MTYDCGGRAATGSFLKRSLVSLGIRWQFGERPCNVQGIVSNILGAIIGGCIVYADRSHKPGGYLPYLIFAAIGIVIYTVFIVFVVKALTLHNGTFYTQSYDYETQHNDSDIDPKIVVHHLRSFHRITCEMIFFMAAVMAFVDWIAIWFWMVVYRAYQYMKGAEEYDRGQTYQVKHNDV</sequence>
<dbReference type="Proteomes" id="UP000887540">
    <property type="component" value="Unplaced"/>
</dbReference>
<evidence type="ECO:0000313" key="3">
    <source>
        <dbReference type="WBParaSite" id="ACRNAN_scaffold6088.g12055.t1"/>
    </source>
</evidence>
<evidence type="ECO:0000313" key="2">
    <source>
        <dbReference type="Proteomes" id="UP000887540"/>
    </source>
</evidence>
<feature type="transmembrane region" description="Helical" evidence="1">
    <location>
        <begin position="66"/>
        <end position="85"/>
    </location>
</feature>
<feature type="transmembrane region" description="Helical" evidence="1">
    <location>
        <begin position="130"/>
        <end position="152"/>
    </location>
</feature>
<dbReference type="Pfam" id="PF25093">
    <property type="entry name" value="DUF7807"/>
    <property type="match status" value="1"/>
</dbReference>
<accession>A0A914E8K3</accession>
<keyword evidence="2" id="KW-1185">Reference proteome</keyword>
<keyword evidence="1" id="KW-0812">Transmembrane</keyword>
<keyword evidence="1" id="KW-1133">Transmembrane helix</keyword>
<keyword evidence="1" id="KW-0472">Membrane</keyword>
<dbReference type="InterPro" id="IPR056709">
    <property type="entry name" value="DUF7807"/>
</dbReference>
<dbReference type="AlphaFoldDB" id="A0A914E8K3"/>